<evidence type="ECO:0008006" key="3">
    <source>
        <dbReference type="Google" id="ProtNLM"/>
    </source>
</evidence>
<proteinExistence type="predicted"/>
<dbReference type="RefSeq" id="WP_350400308.1">
    <property type="nucleotide sequence ID" value="NZ_JBELOE010000059.1"/>
</dbReference>
<sequence>MVNIKSIVIFGVVLYGVGCGKNRIEDSIGFCLSEDRGVVVPLGLFDFFNISTFNQELLEIQFEKSFDILSISIDGRGLEFDRIQDIKSTFGQNAKISIKKLSDTEYKASNFNAELNRCSEVYVDYSNNTSVKVGYYYSCSVFDKHVVENFRGMCRGVDVLNRNDSKIIIDVEELVRLLSENNYEYIGVKGVNSLLEGGTMRELLESL</sequence>
<comment type="caution">
    <text evidence="1">The sequence shown here is derived from an EMBL/GenBank/DDBJ whole genome shotgun (WGS) entry which is preliminary data.</text>
</comment>
<keyword evidence="2" id="KW-1185">Reference proteome</keyword>
<accession>A0ABV1RCN7</accession>
<dbReference type="Proteomes" id="UP001467690">
    <property type="component" value="Unassembled WGS sequence"/>
</dbReference>
<name>A0ABV1RCN7_9ALTE</name>
<dbReference type="EMBL" id="JBELOE010000059">
    <property type="protein sequence ID" value="MER2490535.1"/>
    <property type="molecule type" value="Genomic_DNA"/>
</dbReference>
<evidence type="ECO:0000313" key="2">
    <source>
        <dbReference type="Proteomes" id="UP001467690"/>
    </source>
</evidence>
<evidence type="ECO:0000313" key="1">
    <source>
        <dbReference type="EMBL" id="MER2490535.1"/>
    </source>
</evidence>
<gene>
    <name evidence="1" type="ORF">ABS311_01375</name>
</gene>
<organism evidence="1 2">
    <name type="scientific">Catenovulum sediminis</name>
    <dbReference type="NCBI Taxonomy" id="1740262"/>
    <lineage>
        <taxon>Bacteria</taxon>
        <taxon>Pseudomonadati</taxon>
        <taxon>Pseudomonadota</taxon>
        <taxon>Gammaproteobacteria</taxon>
        <taxon>Alteromonadales</taxon>
        <taxon>Alteromonadaceae</taxon>
        <taxon>Catenovulum</taxon>
    </lineage>
</organism>
<protein>
    <recommendedName>
        <fullName evidence="3">Lipoprotein</fullName>
    </recommendedName>
</protein>
<reference evidence="1 2" key="1">
    <citation type="submission" date="2024-06" db="EMBL/GenBank/DDBJ databases">
        <authorList>
            <person name="Chen R.Y."/>
        </authorList>
    </citation>
    <scope>NUCLEOTIDE SEQUENCE [LARGE SCALE GENOMIC DNA]</scope>
    <source>
        <strain evidence="1 2">D2</strain>
    </source>
</reference>